<gene>
    <name evidence="1" type="ORF">RCA23_c11690</name>
</gene>
<name>A0AAN0RII5_9RHOB</name>
<protein>
    <recommendedName>
        <fullName evidence="3">Bacteriocin-protection protein</fullName>
    </recommendedName>
</protein>
<proteinExistence type="predicted"/>
<organism evidence="1 2">
    <name type="scientific">Planktomarina temperata RCA23</name>
    <dbReference type="NCBI Taxonomy" id="666509"/>
    <lineage>
        <taxon>Bacteria</taxon>
        <taxon>Pseudomonadati</taxon>
        <taxon>Pseudomonadota</taxon>
        <taxon>Alphaproteobacteria</taxon>
        <taxon>Rhodobacterales</taxon>
        <taxon>Paracoccaceae</taxon>
        <taxon>Planktomarina</taxon>
    </lineage>
</organism>
<evidence type="ECO:0008006" key="3">
    <source>
        <dbReference type="Google" id="ProtNLM"/>
    </source>
</evidence>
<reference evidence="1 2" key="1">
    <citation type="journal article" date="2014" name="ISME J.">
        <title>Adaptation of an abundant Roseobacter RCA organism to pelagic systems revealed by genomic and transcriptomic analyses.</title>
        <authorList>
            <person name="Voget S."/>
            <person name="Wemheuer B."/>
            <person name="Brinkhoff T."/>
            <person name="Vollmers J."/>
            <person name="Dietrich S."/>
            <person name="Giebel H.A."/>
            <person name="Beardsley C."/>
            <person name="Sardemann C."/>
            <person name="Bakenhus I."/>
            <person name="Billerbeck S."/>
            <person name="Daniel R."/>
            <person name="Simon M."/>
        </authorList>
    </citation>
    <scope>NUCLEOTIDE SEQUENCE [LARGE SCALE GENOMIC DNA]</scope>
    <source>
        <strain evidence="1 2">RCA23</strain>
    </source>
</reference>
<evidence type="ECO:0000313" key="2">
    <source>
        <dbReference type="Proteomes" id="UP000028680"/>
    </source>
</evidence>
<evidence type="ECO:0000313" key="1">
    <source>
        <dbReference type="EMBL" id="AII86717.1"/>
    </source>
</evidence>
<accession>A0AAN0RII5</accession>
<dbReference type="KEGG" id="ptp:RCA23_c11690"/>
<dbReference type="Pfam" id="PF13376">
    <property type="entry name" value="OmdA"/>
    <property type="match status" value="1"/>
</dbReference>
<dbReference type="RefSeq" id="WP_044049539.1">
    <property type="nucleotide sequence ID" value="NZ_CP003984.1"/>
</dbReference>
<dbReference type="Proteomes" id="UP000028680">
    <property type="component" value="Chromosome"/>
</dbReference>
<dbReference type="EMBL" id="CP003984">
    <property type="protein sequence ID" value="AII86717.1"/>
    <property type="molecule type" value="Genomic_DNA"/>
</dbReference>
<sequence length="190" mass="22005">MQADDFVHVEVTSVKGLWEWLNSHHATSSTVWLVTWKALHREKYVSRDQVLDALLSYGWIDGRRMKLDHDRTMQLISPRKTHTWTKTYRERANRLIDEGHMHTAGMAVIKKAKSSGLYFAGQNIDDLNVPSDLIKALRDAGAKTWWDGSAQSYRRNVLRWLSLAKRDATRVSRMERIVSFAAEGKKVPHY</sequence>
<dbReference type="AlphaFoldDB" id="A0AAN0RII5"/>
<keyword evidence="2" id="KW-1185">Reference proteome</keyword>